<keyword evidence="3" id="KW-1185">Reference proteome</keyword>
<feature type="compositionally biased region" description="Basic residues" evidence="1">
    <location>
        <begin position="188"/>
        <end position="201"/>
    </location>
</feature>
<proteinExistence type="predicted"/>
<dbReference type="AlphaFoldDB" id="A0A9P8V2Q3"/>
<dbReference type="Proteomes" id="UP000770015">
    <property type="component" value="Unassembled WGS sequence"/>
</dbReference>
<comment type="caution">
    <text evidence="2">The sequence shown here is derived from an EMBL/GenBank/DDBJ whole genome shotgun (WGS) entry which is preliminary data.</text>
</comment>
<feature type="region of interest" description="Disordered" evidence="1">
    <location>
        <begin position="61"/>
        <end position="121"/>
    </location>
</feature>
<gene>
    <name evidence="2" type="ORF">F5X68DRAFT_53417</name>
</gene>
<feature type="region of interest" description="Disordered" evidence="1">
    <location>
        <begin position="188"/>
        <end position="207"/>
    </location>
</feature>
<reference evidence="2" key="1">
    <citation type="journal article" date="2021" name="Nat. Commun.">
        <title>Genetic determinants of endophytism in the Arabidopsis root mycobiome.</title>
        <authorList>
            <person name="Mesny F."/>
            <person name="Miyauchi S."/>
            <person name="Thiergart T."/>
            <person name="Pickel B."/>
            <person name="Atanasova L."/>
            <person name="Karlsson M."/>
            <person name="Huettel B."/>
            <person name="Barry K.W."/>
            <person name="Haridas S."/>
            <person name="Chen C."/>
            <person name="Bauer D."/>
            <person name="Andreopoulos W."/>
            <person name="Pangilinan J."/>
            <person name="LaButti K."/>
            <person name="Riley R."/>
            <person name="Lipzen A."/>
            <person name="Clum A."/>
            <person name="Drula E."/>
            <person name="Henrissat B."/>
            <person name="Kohler A."/>
            <person name="Grigoriev I.V."/>
            <person name="Martin F.M."/>
            <person name="Hacquard S."/>
        </authorList>
    </citation>
    <scope>NUCLEOTIDE SEQUENCE</scope>
    <source>
        <strain evidence="2">MPI-SDFR-AT-0117</strain>
    </source>
</reference>
<sequence length="220" mass="24324">MDTASMWMPRCEMDPMDLAPRIMGVSGPAFAGAQLKGISGERRFKVGSFALLALRAHREAPDLGSRARSHTQTPAPKAAGGGWRKAKGTKSGYDAAGGLIPHRRSSNGEERQTGGTLGDPGIGLLRLRPRWPAMPQRRTTRLAHYQRIVLQRHEQHSTSDSFMRFCESARHFPRAASGIVQLSSLIHRPRRRHGRSTRRFPRSTATHSGWLDGSNGFRLA</sequence>
<evidence type="ECO:0000313" key="2">
    <source>
        <dbReference type="EMBL" id="KAH6668137.1"/>
    </source>
</evidence>
<evidence type="ECO:0000256" key="1">
    <source>
        <dbReference type="SAM" id="MobiDB-lite"/>
    </source>
</evidence>
<dbReference type="EMBL" id="JAGSXJ010000034">
    <property type="protein sequence ID" value="KAH6668137.1"/>
    <property type="molecule type" value="Genomic_DNA"/>
</dbReference>
<evidence type="ECO:0000313" key="3">
    <source>
        <dbReference type="Proteomes" id="UP000770015"/>
    </source>
</evidence>
<protein>
    <submittedName>
        <fullName evidence="2">Uncharacterized protein</fullName>
    </submittedName>
</protein>
<organism evidence="2 3">
    <name type="scientific">Plectosphaerella plurivora</name>
    <dbReference type="NCBI Taxonomy" id="936078"/>
    <lineage>
        <taxon>Eukaryota</taxon>
        <taxon>Fungi</taxon>
        <taxon>Dikarya</taxon>
        <taxon>Ascomycota</taxon>
        <taxon>Pezizomycotina</taxon>
        <taxon>Sordariomycetes</taxon>
        <taxon>Hypocreomycetidae</taxon>
        <taxon>Glomerellales</taxon>
        <taxon>Plectosphaerellaceae</taxon>
        <taxon>Plectosphaerella</taxon>
    </lineage>
</organism>
<name>A0A9P8V2Q3_9PEZI</name>
<accession>A0A9P8V2Q3</accession>